<feature type="region of interest" description="Disordered" evidence="5">
    <location>
        <begin position="346"/>
        <end position="422"/>
    </location>
</feature>
<feature type="domain" description="HTH myb-type" evidence="7">
    <location>
        <begin position="111"/>
        <end position="159"/>
    </location>
</feature>
<feature type="compositionally biased region" description="Polar residues" evidence="5">
    <location>
        <begin position="361"/>
        <end position="371"/>
    </location>
</feature>
<reference evidence="8" key="1">
    <citation type="journal article" date="2019" name="Environ. Microbiol.">
        <title>Fungal ecological strategies reflected in gene transcription - a case study of two litter decomposers.</title>
        <authorList>
            <person name="Barbi F."/>
            <person name="Kohler A."/>
            <person name="Barry K."/>
            <person name="Baskaran P."/>
            <person name="Daum C."/>
            <person name="Fauchery L."/>
            <person name="Ihrmark K."/>
            <person name="Kuo A."/>
            <person name="LaButti K."/>
            <person name="Lipzen A."/>
            <person name="Morin E."/>
            <person name="Grigoriev I.V."/>
            <person name="Henrissat B."/>
            <person name="Lindahl B."/>
            <person name="Martin F."/>
        </authorList>
    </citation>
    <scope>NUCLEOTIDE SEQUENCE</scope>
    <source>
        <strain evidence="8">JB14</strain>
    </source>
</reference>
<dbReference type="GO" id="GO:0042796">
    <property type="term" value="P:snRNA transcription by RNA polymerase III"/>
    <property type="evidence" value="ECO:0007669"/>
    <property type="project" value="TreeGrafter"/>
</dbReference>
<feature type="region of interest" description="Disordered" evidence="5">
    <location>
        <begin position="516"/>
        <end position="536"/>
    </location>
</feature>
<dbReference type="SMART" id="SM00355">
    <property type="entry name" value="ZnF_C2H2"/>
    <property type="match status" value="3"/>
</dbReference>
<evidence type="ECO:0000256" key="1">
    <source>
        <dbReference type="ARBA" id="ARBA00023015"/>
    </source>
</evidence>
<dbReference type="SUPFAM" id="SSF46689">
    <property type="entry name" value="Homeodomain-like"/>
    <property type="match status" value="2"/>
</dbReference>
<keyword evidence="4" id="KW-0539">Nucleus</keyword>
<keyword evidence="3" id="KW-0804">Transcription</keyword>
<keyword evidence="2" id="KW-0238">DNA-binding</keyword>
<feature type="non-terminal residue" evidence="8">
    <location>
        <position position="613"/>
    </location>
</feature>
<dbReference type="GO" id="GO:0000978">
    <property type="term" value="F:RNA polymerase II cis-regulatory region sequence-specific DNA binding"/>
    <property type="evidence" value="ECO:0007669"/>
    <property type="project" value="TreeGrafter"/>
</dbReference>
<dbReference type="EMBL" id="ML769388">
    <property type="protein sequence ID" value="KAE9409305.1"/>
    <property type="molecule type" value="Genomic_DNA"/>
</dbReference>
<dbReference type="Pfam" id="PF00249">
    <property type="entry name" value="Myb_DNA-binding"/>
    <property type="match status" value="1"/>
</dbReference>
<dbReference type="Proteomes" id="UP000799118">
    <property type="component" value="Unassembled WGS sequence"/>
</dbReference>
<dbReference type="PROSITE" id="PS50090">
    <property type="entry name" value="MYB_LIKE"/>
    <property type="match status" value="3"/>
</dbReference>
<feature type="compositionally biased region" description="Low complexity" evidence="5">
    <location>
        <begin position="383"/>
        <end position="411"/>
    </location>
</feature>
<dbReference type="PANTHER" id="PTHR46621">
    <property type="entry name" value="SNRNA-ACTIVATING PROTEIN COMPLEX SUBUNIT 4"/>
    <property type="match status" value="1"/>
</dbReference>
<evidence type="ECO:0000256" key="5">
    <source>
        <dbReference type="SAM" id="MobiDB-lite"/>
    </source>
</evidence>
<dbReference type="PROSITE" id="PS51294">
    <property type="entry name" value="HTH_MYB"/>
    <property type="match status" value="3"/>
</dbReference>
<evidence type="ECO:0000256" key="3">
    <source>
        <dbReference type="ARBA" id="ARBA00023163"/>
    </source>
</evidence>
<evidence type="ECO:0000259" key="7">
    <source>
        <dbReference type="PROSITE" id="PS51294"/>
    </source>
</evidence>
<gene>
    <name evidence="8" type="ORF">BT96DRAFT_872706</name>
</gene>
<dbReference type="GO" id="GO:0019185">
    <property type="term" value="C:snRNA-activating protein complex"/>
    <property type="evidence" value="ECO:0007669"/>
    <property type="project" value="TreeGrafter"/>
</dbReference>
<dbReference type="CDD" id="cd00167">
    <property type="entry name" value="SANT"/>
    <property type="match status" value="2"/>
</dbReference>
<dbReference type="Pfam" id="PF13921">
    <property type="entry name" value="Myb_DNA-bind_6"/>
    <property type="match status" value="1"/>
</dbReference>
<sequence length="613" mass="68171">MSGEKAVCRPWSQQEDDLLRIAVSRHGVQDNWKAVADDVPARNNKACRKRWLHSLSPVIKKSAWTTAEDALLVHLYNIHGPKWSFIARQIEGRTDDACSKRYNEALDPNLKRDEWTSDEDERLLQAHVEIGGKWKEIGLKLQRSSLACRNRFKLLERKQRPAVQAPAQTEFPYYPPESYPLFSPEEVPTIFREPTPEVPIVPTPPPFQYSSSSLSAALEERPTFLGHSPYSESAPMNISYDHTPESSSTPSPYTYAQEFYDGSMLLDNLSDHAPSITDRNTLPTFYSHHNDYGLVPNDNVVCPAGPSRIEHYQLNADAADKSPGLSALSLPNQQLFFNESPLSFASPELSSSSPSSPFAQTGASSLSSSPGTPAPRELPSEPLPSQSLLFSSSNAGSTASTSAAPPAAKETTSTRKQPQGPIRLSALLPLSDGSLRPYACGNSLCWPADASTSLACFSTARELYEHAKKHKEPEDIKPYRCALPGCNKFWKSLNGLQYHLQLSSAHFQQAMSKTFSSSTQQADSADADSDSPDSNSKRYVCDRPNCFKSYKNSSGLRYHKKHVSRRSLACSVSFSKTEEPRVTQRRCRCSSTMYRPPSLVIYRQEHGRCVRRT</sequence>
<evidence type="ECO:0000256" key="4">
    <source>
        <dbReference type="ARBA" id="ARBA00023242"/>
    </source>
</evidence>
<dbReference type="InterPro" id="IPR017930">
    <property type="entry name" value="Myb_dom"/>
</dbReference>
<keyword evidence="1" id="KW-0805">Transcription regulation</keyword>
<evidence type="ECO:0008006" key="10">
    <source>
        <dbReference type="Google" id="ProtNLM"/>
    </source>
</evidence>
<dbReference type="GO" id="GO:0042795">
    <property type="term" value="P:snRNA transcription by RNA polymerase II"/>
    <property type="evidence" value="ECO:0007669"/>
    <property type="project" value="TreeGrafter"/>
</dbReference>
<evidence type="ECO:0000256" key="2">
    <source>
        <dbReference type="ARBA" id="ARBA00023125"/>
    </source>
</evidence>
<keyword evidence="9" id="KW-1185">Reference proteome</keyword>
<feature type="domain" description="Myb-like" evidence="6">
    <location>
        <begin position="10"/>
        <end position="55"/>
    </location>
</feature>
<proteinExistence type="predicted"/>
<dbReference type="OrthoDB" id="2143914at2759"/>
<dbReference type="Gene3D" id="1.10.10.60">
    <property type="entry name" value="Homeodomain-like"/>
    <property type="match status" value="3"/>
</dbReference>
<protein>
    <recommendedName>
        <fullName evidence="10">C2H2-type domain-containing protein</fullName>
    </recommendedName>
</protein>
<feature type="compositionally biased region" description="Low complexity" evidence="5">
    <location>
        <begin position="346"/>
        <end position="359"/>
    </location>
</feature>
<evidence type="ECO:0000259" key="6">
    <source>
        <dbReference type="PROSITE" id="PS50090"/>
    </source>
</evidence>
<dbReference type="SMART" id="SM00717">
    <property type="entry name" value="SANT"/>
    <property type="match status" value="3"/>
</dbReference>
<evidence type="ECO:0000313" key="8">
    <source>
        <dbReference type="EMBL" id="KAE9409305.1"/>
    </source>
</evidence>
<evidence type="ECO:0000313" key="9">
    <source>
        <dbReference type="Proteomes" id="UP000799118"/>
    </source>
</evidence>
<dbReference type="AlphaFoldDB" id="A0A6A4ILH4"/>
<dbReference type="InterPro" id="IPR051575">
    <property type="entry name" value="Myb-like_DNA-bd"/>
</dbReference>
<dbReference type="InterPro" id="IPR009057">
    <property type="entry name" value="Homeodomain-like_sf"/>
</dbReference>
<feature type="domain" description="HTH myb-type" evidence="7">
    <location>
        <begin position="56"/>
        <end position="110"/>
    </location>
</feature>
<dbReference type="InterPro" id="IPR001005">
    <property type="entry name" value="SANT/Myb"/>
</dbReference>
<accession>A0A6A4ILH4</accession>
<feature type="domain" description="Myb-like" evidence="6">
    <location>
        <begin position="107"/>
        <end position="156"/>
    </location>
</feature>
<dbReference type="PANTHER" id="PTHR46621:SF1">
    <property type="entry name" value="SNRNA-ACTIVATING PROTEIN COMPLEX SUBUNIT 4"/>
    <property type="match status" value="1"/>
</dbReference>
<organism evidence="8 9">
    <name type="scientific">Gymnopus androsaceus JB14</name>
    <dbReference type="NCBI Taxonomy" id="1447944"/>
    <lineage>
        <taxon>Eukaryota</taxon>
        <taxon>Fungi</taxon>
        <taxon>Dikarya</taxon>
        <taxon>Basidiomycota</taxon>
        <taxon>Agaricomycotina</taxon>
        <taxon>Agaricomycetes</taxon>
        <taxon>Agaricomycetidae</taxon>
        <taxon>Agaricales</taxon>
        <taxon>Marasmiineae</taxon>
        <taxon>Omphalotaceae</taxon>
        <taxon>Gymnopus</taxon>
    </lineage>
</organism>
<dbReference type="GO" id="GO:0001006">
    <property type="term" value="F:RNA polymerase III type 3 promoter sequence-specific DNA binding"/>
    <property type="evidence" value="ECO:0007669"/>
    <property type="project" value="TreeGrafter"/>
</dbReference>
<feature type="domain" description="HTH myb-type" evidence="7">
    <location>
        <begin position="9"/>
        <end position="51"/>
    </location>
</feature>
<feature type="domain" description="Myb-like" evidence="6">
    <location>
        <begin position="56"/>
        <end position="106"/>
    </location>
</feature>
<dbReference type="InterPro" id="IPR013087">
    <property type="entry name" value="Znf_C2H2_type"/>
</dbReference>
<name>A0A6A4ILH4_9AGAR</name>